<feature type="non-terminal residue" evidence="3">
    <location>
        <position position="1"/>
    </location>
</feature>
<feature type="compositionally biased region" description="Basic and acidic residues" evidence="2">
    <location>
        <begin position="198"/>
        <end position="214"/>
    </location>
</feature>
<feature type="region of interest" description="Disordered" evidence="2">
    <location>
        <begin position="198"/>
        <end position="249"/>
    </location>
</feature>
<dbReference type="Gene3D" id="1.10.287.1490">
    <property type="match status" value="1"/>
</dbReference>
<keyword evidence="1" id="KW-0175">Coiled coil</keyword>
<gene>
    <name evidence="3" type="ORF">DPMN_107463</name>
</gene>
<evidence type="ECO:0000256" key="1">
    <source>
        <dbReference type="SAM" id="Coils"/>
    </source>
</evidence>
<protein>
    <submittedName>
        <fullName evidence="3">Uncharacterized protein</fullName>
    </submittedName>
</protein>
<keyword evidence="4" id="KW-1185">Reference proteome</keyword>
<evidence type="ECO:0000313" key="3">
    <source>
        <dbReference type="EMBL" id="KAH3834144.1"/>
    </source>
</evidence>
<organism evidence="3 4">
    <name type="scientific">Dreissena polymorpha</name>
    <name type="common">Zebra mussel</name>
    <name type="synonym">Mytilus polymorpha</name>
    <dbReference type="NCBI Taxonomy" id="45954"/>
    <lineage>
        <taxon>Eukaryota</taxon>
        <taxon>Metazoa</taxon>
        <taxon>Spiralia</taxon>
        <taxon>Lophotrochozoa</taxon>
        <taxon>Mollusca</taxon>
        <taxon>Bivalvia</taxon>
        <taxon>Autobranchia</taxon>
        <taxon>Heteroconchia</taxon>
        <taxon>Euheterodonta</taxon>
        <taxon>Imparidentia</taxon>
        <taxon>Neoheterodontei</taxon>
        <taxon>Myida</taxon>
        <taxon>Dreissenoidea</taxon>
        <taxon>Dreissenidae</taxon>
        <taxon>Dreissena</taxon>
    </lineage>
</organism>
<evidence type="ECO:0000313" key="4">
    <source>
        <dbReference type="Proteomes" id="UP000828390"/>
    </source>
</evidence>
<dbReference type="Proteomes" id="UP000828390">
    <property type="component" value="Unassembled WGS sequence"/>
</dbReference>
<dbReference type="AlphaFoldDB" id="A0A9D4K718"/>
<feature type="compositionally biased region" description="Basic and acidic residues" evidence="2">
    <location>
        <begin position="222"/>
        <end position="231"/>
    </location>
</feature>
<comment type="caution">
    <text evidence="3">The sequence shown here is derived from an EMBL/GenBank/DDBJ whole genome shotgun (WGS) entry which is preliminary data.</text>
</comment>
<sequence>RSSSDADCVKCATLEKALHQSTQYIDRLTAELETAKKQSAQEMDRLKVALETANENKDTETACLKKQVEELKTTTHQSSVPNDTKKLQEQLDQNKQQMDRQASELKIVKKDLEIKKEEIIGLQDEKKSIESELTTLKSLSESQNNSSKINTGLQDKIGSMKKQITQKDTEIGNKKSEIDALKVEINDLKKTIDTLRREKTMEKTAPPGRDDVGDIKQQLSKATHEIDELKSRSSKNPPPTHDKKKDTAVVNSVSELQKENDALKFRIECLEKQFNPKVFEKKAGQSEQTVKTLFEDALKSAEETIVKLRNGNSSDE</sequence>
<evidence type="ECO:0000256" key="2">
    <source>
        <dbReference type="SAM" id="MobiDB-lite"/>
    </source>
</evidence>
<reference evidence="3" key="2">
    <citation type="submission" date="2020-11" db="EMBL/GenBank/DDBJ databases">
        <authorList>
            <person name="McCartney M.A."/>
            <person name="Auch B."/>
            <person name="Kono T."/>
            <person name="Mallez S."/>
            <person name="Becker A."/>
            <person name="Gohl D.M."/>
            <person name="Silverstein K.A.T."/>
            <person name="Koren S."/>
            <person name="Bechman K.B."/>
            <person name="Herman A."/>
            <person name="Abrahante J.E."/>
            <person name="Garbe J."/>
        </authorList>
    </citation>
    <scope>NUCLEOTIDE SEQUENCE</scope>
    <source>
        <strain evidence="3">Duluth1</strain>
        <tissue evidence="3">Whole animal</tissue>
    </source>
</reference>
<reference evidence="3" key="1">
    <citation type="journal article" date="2019" name="bioRxiv">
        <title>The Genome of the Zebra Mussel, Dreissena polymorpha: A Resource for Invasive Species Research.</title>
        <authorList>
            <person name="McCartney M.A."/>
            <person name="Auch B."/>
            <person name="Kono T."/>
            <person name="Mallez S."/>
            <person name="Zhang Y."/>
            <person name="Obille A."/>
            <person name="Becker A."/>
            <person name="Abrahante J.E."/>
            <person name="Garbe J."/>
            <person name="Badalamenti J.P."/>
            <person name="Herman A."/>
            <person name="Mangelson H."/>
            <person name="Liachko I."/>
            <person name="Sullivan S."/>
            <person name="Sone E.D."/>
            <person name="Koren S."/>
            <person name="Silverstein K.A.T."/>
            <person name="Beckman K.B."/>
            <person name="Gohl D.M."/>
        </authorList>
    </citation>
    <scope>NUCLEOTIDE SEQUENCE</scope>
    <source>
        <strain evidence="3">Duluth1</strain>
        <tissue evidence="3">Whole animal</tissue>
    </source>
</reference>
<feature type="coiled-coil region" evidence="1">
    <location>
        <begin position="18"/>
        <end position="56"/>
    </location>
</feature>
<feature type="non-terminal residue" evidence="3">
    <location>
        <position position="316"/>
    </location>
</feature>
<proteinExistence type="predicted"/>
<dbReference type="EMBL" id="JAIWYP010000004">
    <property type="protein sequence ID" value="KAH3834144.1"/>
    <property type="molecule type" value="Genomic_DNA"/>
</dbReference>
<feature type="coiled-coil region" evidence="1">
    <location>
        <begin position="84"/>
        <end position="132"/>
    </location>
</feature>
<name>A0A9D4K718_DREPO</name>
<accession>A0A9D4K718</accession>